<sequence length="59" mass="6732">MQPKRHFTLYRKSKAAAQRADLLQKSSSQGKHKKGFLSSIVPIRARSMVRKMDDTGEKT</sequence>
<reference evidence="2 3" key="2">
    <citation type="submission" date="2018-11" db="EMBL/GenBank/DDBJ databases">
        <authorList>
            <consortium name="Pathogen Informatics"/>
        </authorList>
    </citation>
    <scope>NUCLEOTIDE SEQUENCE [LARGE SCALE GENOMIC DNA]</scope>
</reference>
<evidence type="ECO:0000259" key="1">
    <source>
        <dbReference type="PROSITE" id="PS51838"/>
    </source>
</evidence>
<evidence type="ECO:0000313" key="4">
    <source>
        <dbReference type="WBParaSite" id="SBAD_0001334901-mRNA-1"/>
    </source>
</evidence>
<dbReference type="PROSITE" id="PS51838">
    <property type="entry name" value="HDAG"/>
    <property type="match status" value="1"/>
</dbReference>
<accession>A0A183JAN7</accession>
<reference evidence="4" key="1">
    <citation type="submission" date="2016-06" db="UniProtKB">
        <authorList>
            <consortium name="WormBaseParasite"/>
        </authorList>
    </citation>
    <scope>IDENTIFICATION</scope>
</reference>
<evidence type="ECO:0000313" key="2">
    <source>
        <dbReference type="EMBL" id="VDP52879.1"/>
    </source>
</evidence>
<dbReference type="WBParaSite" id="SBAD_0001334901-mRNA-1">
    <property type="protein sequence ID" value="SBAD_0001334901-mRNA-1"/>
    <property type="gene ID" value="SBAD_0001334901"/>
</dbReference>
<proteinExistence type="predicted"/>
<evidence type="ECO:0000313" key="3">
    <source>
        <dbReference type="Proteomes" id="UP000270296"/>
    </source>
</evidence>
<keyword evidence="3" id="KW-1185">Reference proteome</keyword>
<dbReference type="Proteomes" id="UP000270296">
    <property type="component" value="Unassembled WGS sequence"/>
</dbReference>
<dbReference type="EMBL" id="UZAM01019429">
    <property type="protein sequence ID" value="VDP52879.1"/>
    <property type="molecule type" value="Genomic_DNA"/>
</dbReference>
<feature type="domain" description="HDAg" evidence="1">
    <location>
        <begin position="1"/>
        <end position="59"/>
    </location>
</feature>
<organism evidence="4">
    <name type="scientific">Soboliphyme baturini</name>
    <dbReference type="NCBI Taxonomy" id="241478"/>
    <lineage>
        <taxon>Eukaryota</taxon>
        <taxon>Metazoa</taxon>
        <taxon>Ecdysozoa</taxon>
        <taxon>Nematoda</taxon>
        <taxon>Enoplea</taxon>
        <taxon>Dorylaimia</taxon>
        <taxon>Dioctophymatida</taxon>
        <taxon>Dioctophymatoidea</taxon>
        <taxon>Soboliphymatidae</taxon>
        <taxon>Soboliphyme</taxon>
    </lineage>
</organism>
<dbReference type="InterPro" id="IPR037517">
    <property type="entry name" value="HDAG_dom"/>
</dbReference>
<protein>
    <submittedName>
        <fullName evidence="4">HDAg domain-containing protein</fullName>
    </submittedName>
</protein>
<name>A0A183JAN7_9BILA</name>
<gene>
    <name evidence="2" type="ORF">SBAD_LOCUS12935</name>
</gene>
<dbReference type="AlphaFoldDB" id="A0A183JAN7"/>